<gene>
    <name evidence="4" type="ORF">BDP27DRAFT_1340721</name>
</gene>
<feature type="region of interest" description="Disordered" evidence="2">
    <location>
        <begin position="372"/>
        <end position="396"/>
    </location>
</feature>
<keyword evidence="5" id="KW-1185">Reference proteome</keyword>
<dbReference type="Pfam" id="PF07859">
    <property type="entry name" value="Abhydrolase_3"/>
    <property type="match status" value="1"/>
</dbReference>
<evidence type="ECO:0000313" key="5">
    <source>
        <dbReference type="Proteomes" id="UP000772434"/>
    </source>
</evidence>
<evidence type="ECO:0000256" key="1">
    <source>
        <dbReference type="ARBA" id="ARBA00022801"/>
    </source>
</evidence>
<dbReference type="InterPro" id="IPR013094">
    <property type="entry name" value="AB_hydrolase_3"/>
</dbReference>
<dbReference type="Gene3D" id="3.40.50.1820">
    <property type="entry name" value="alpha/beta hydrolase"/>
    <property type="match status" value="1"/>
</dbReference>
<dbReference type="InterPro" id="IPR050300">
    <property type="entry name" value="GDXG_lipolytic_enzyme"/>
</dbReference>
<evidence type="ECO:0000259" key="3">
    <source>
        <dbReference type="Pfam" id="PF07859"/>
    </source>
</evidence>
<evidence type="ECO:0000313" key="4">
    <source>
        <dbReference type="EMBL" id="KAF9059787.1"/>
    </source>
</evidence>
<accession>A0A9P5PBM5</accession>
<dbReference type="InterPro" id="IPR029058">
    <property type="entry name" value="AB_hydrolase_fold"/>
</dbReference>
<name>A0A9P5PBM5_9AGAR</name>
<proteinExistence type="predicted"/>
<dbReference type="EMBL" id="JADNRY010000280">
    <property type="protein sequence ID" value="KAF9059787.1"/>
    <property type="molecule type" value="Genomic_DNA"/>
</dbReference>
<organism evidence="4 5">
    <name type="scientific">Rhodocollybia butyracea</name>
    <dbReference type="NCBI Taxonomy" id="206335"/>
    <lineage>
        <taxon>Eukaryota</taxon>
        <taxon>Fungi</taxon>
        <taxon>Dikarya</taxon>
        <taxon>Basidiomycota</taxon>
        <taxon>Agaricomycotina</taxon>
        <taxon>Agaricomycetes</taxon>
        <taxon>Agaricomycetidae</taxon>
        <taxon>Agaricales</taxon>
        <taxon>Marasmiineae</taxon>
        <taxon>Omphalotaceae</taxon>
        <taxon>Rhodocollybia</taxon>
    </lineage>
</organism>
<dbReference type="GO" id="GO:0016787">
    <property type="term" value="F:hydrolase activity"/>
    <property type="evidence" value="ECO:0007669"/>
    <property type="project" value="UniProtKB-KW"/>
</dbReference>
<comment type="caution">
    <text evidence="4">The sequence shown here is derived from an EMBL/GenBank/DDBJ whole genome shotgun (WGS) entry which is preliminary data.</text>
</comment>
<keyword evidence="1 4" id="KW-0378">Hydrolase</keyword>
<protein>
    <submittedName>
        <fullName evidence="4">Alpha/Beta hydrolase protein</fullName>
    </submittedName>
</protein>
<evidence type="ECO:0000256" key="2">
    <source>
        <dbReference type="SAM" id="MobiDB-lite"/>
    </source>
</evidence>
<dbReference type="OrthoDB" id="408631at2759"/>
<dbReference type="Proteomes" id="UP000772434">
    <property type="component" value="Unassembled WGS sequence"/>
</dbReference>
<dbReference type="PANTHER" id="PTHR48081:SF8">
    <property type="entry name" value="ALPHA_BETA HYDROLASE FOLD-3 DOMAIN-CONTAINING PROTEIN-RELATED"/>
    <property type="match status" value="1"/>
</dbReference>
<dbReference type="PANTHER" id="PTHR48081">
    <property type="entry name" value="AB HYDROLASE SUPERFAMILY PROTEIN C4A8.06C"/>
    <property type="match status" value="1"/>
</dbReference>
<dbReference type="SUPFAM" id="SSF53474">
    <property type="entry name" value="alpha/beta-Hydrolases"/>
    <property type="match status" value="1"/>
</dbReference>
<feature type="domain" description="Alpha/beta hydrolase fold-3" evidence="3">
    <location>
        <begin position="81"/>
        <end position="311"/>
    </location>
</feature>
<dbReference type="AlphaFoldDB" id="A0A9P5PBM5"/>
<sequence>MDSEHRRRLALKAQAVMWRHLMDIGMNLHRLASPVAPSPSFSIKIPSQIASHQGTIPLHFYVPESYNSKETAESKRVFPVVINFHGGGFTIGRATDDARWARAVVHYADAVVVSVDYRLAPEHPFPIAIEDGTDATLYLIAHADELKIDPHRIAYSGFSAGGNMAFSVPIRLAEEYRIQRARSESSPDSQILPPSTVIAISAWYPPIDYTNTREERRKTNLRSDKELPKFFTNLFDSSYLYPVNGVDLKSPWLSPGIAPDDMVRHLPENIVLYTCEWDQLCAEAERFHHRLIDDFGKKVVYKKVMGVGHAFDKTPNPIRWDPKIETLYKNACQELRTVFYGSSSDSAFEVAIAEGKEGQQGSVFPRMEEMKFPTSQDSLARVGSRDQERVAGNIAD</sequence>
<reference evidence="4" key="1">
    <citation type="submission" date="2020-11" db="EMBL/GenBank/DDBJ databases">
        <authorList>
            <consortium name="DOE Joint Genome Institute"/>
            <person name="Ahrendt S."/>
            <person name="Riley R."/>
            <person name="Andreopoulos W."/>
            <person name="Labutti K."/>
            <person name="Pangilinan J."/>
            <person name="Ruiz-Duenas F.J."/>
            <person name="Barrasa J.M."/>
            <person name="Sanchez-Garcia M."/>
            <person name="Camarero S."/>
            <person name="Miyauchi S."/>
            <person name="Serrano A."/>
            <person name="Linde D."/>
            <person name="Babiker R."/>
            <person name="Drula E."/>
            <person name="Ayuso-Fernandez I."/>
            <person name="Pacheco R."/>
            <person name="Padilla G."/>
            <person name="Ferreira P."/>
            <person name="Barriuso J."/>
            <person name="Kellner H."/>
            <person name="Castanera R."/>
            <person name="Alfaro M."/>
            <person name="Ramirez L."/>
            <person name="Pisabarro A.G."/>
            <person name="Kuo A."/>
            <person name="Tritt A."/>
            <person name="Lipzen A."/>
            <person name="He G."/>
            <person name="Yan M."/>
            <person name="Ng V."/>
            <person name="Cullen D."/>
            <person name="Martin F."/>
            <person name="Rosso M.-N."/>
            <person name="Henrissat B."/>
            <person name="Hibbett D."/>
            <person name="Martinez A.T."/>
            <person name="Grigoriev I.V."/>
        </authorList>
    </citation>
    <scope>NUCLEOTIDE SEQUENCE</scope>
    <source>
        <strain evidence="4">AH 40177</strain>
    </source>
</reference>